<keyword evidence="1" id="KW-0175">Coiled coil</keyword>
<proteinExistence type="predicted"/>
<dbReference type="Proteomes" id="UP000034489">
    <property type="component" value="Unassembled WGS sequence"/>
</dbReference>
<evidence type="ECO:0000313" key="3">
    <source>
        <dbReference type="EMBL" id="KKR55662.1"/>
    </source>
</evidence>
<feature type="coiled-coil region" evidence="1">
    <location>
        <begin position="380"/>
        <end position="407"/>
    </location>
</feature>
<dbReference type="EMBL" id="LBYQ01000001">
    <property type="protein sequence ID" value="KKR55662.1"/>
    <property type="molecule type" value="Genomic_DNA"/>
</dbReference>
<organism evidence="3 4">
    <name type="scientific">Candidatus Curtissbacteria bacterium GW2011_GWA1_40_24</name>
    <dbReference type="NCBI Taxonomy" id="1618406"/>
    <lineage>
        <taxon>Bacteria</taxon>
        <taxon>Candidatus Curtissiibacteriota</taxon>
    </lineage>
</organism>
<keyword evidence="3" id="KW-0131">Cell cycle</keyword>
<protein>
    <submittedName>
        <fullName evidence="3">Cell division protein FtsA</fullName>
    </submittedName>
</protein>
<evidence type="ECO:0000313" key="4">
    <source>
        <dbReference type="Proteomes" id="UP000034489"/>
    </source>
</evidence>
<keyword evidence="2" id="KW-0472">Membrane</keyword>
<sequence length="497" mass="56065">MNFKRILSILSPEPLIGALEITDSDLKFIQIKKDVPSMASLKLPPEAFKDGKIKDRGVFLDNLAKFHSQLAGRSKKKIYAIVNIPDDNVYAQLFNLPAVAEQNLEEAVRLNLQMISPIDFESVYSDWQIVNKNGSQFEVLGAFVQREIIDEIDGCLASSNFVAAAFEFHGLALARLAVEDGAVIDIKEPFILFCVQAHGLSFHLVKNGNLYFNHLVSWQSIYGDQRQVSLDIFRKLVAEEFKKILSFYSSRWGGGINNVYLITPGLEKEIIQIVSQNFSIKAQSLPLKKFKDVSSSWFAVLGSALRGLVPRSRDAIISLASVGTEKKFKEQRIIRFVKIWRNIVLTTLIVMLIIFLEADIFLLKLSDSLKNQLSALTINQQDKIVDLKKLQEQVKNLNKKIDLAETAYGERLKWSSFLAKIKDLASDKIIFNRIFIQSLDMPVLINAQAPDEQTALDFKNKLSVEPNIDGIDLPIDKISKAVKGVDFTISFRVKKLE</sequence>
<keyword evidence="2" id="KW-0812">Transmembrane</keyword>
<gene>
    <name evidence="3" type="ORF">UT92_C0001G0005</name>
</gene>
<comment type="caution">
    <text evidence="3">The sequence shown here is derived from an EMBL/GenBank/DDBJ whole genome shotgun (WGS) entry which is preliminary data.</text>
</comment>
<evidence type="ECO:0000256" key="1">
    <source>
        <dbReference type="SAM" id="Coils"/>
    </source>
</evidence>
<dbReference type="GO" id="GO:0051301">
    <property type="term" value="P:cell division"/>
    <property type="evidence" value="ECO:0007669"/>
    <property type="project" value="UniProtKB-KW"/>
</dbReference>
<evidence type="ECO:0000256" key="2">
    <source>
        <dbReference type="SAM" id="Phobius"/>
    </source>
</evidence>
<dbReference type="Gene3D" id="3.30.420.40">
    <property type="match status" value="1"/>
</dbReference>
<reference evidence="3 4" key="1">
    <citation type="journal article" date="2015" name="Nature">
        <title>rRNA introns, odd ribosomes, and small enigmatic genomes across a large radiation of phyla.</title>
        <authorList>
            <person name="Brown C.T."/>
            <person name="Hug L.A."/>
            <person name="Thomas B.C."/>
            <person name="Sharon I."/>
            <person name="Castelle C.J."/>
            <person name="Singh A."/>
            <person name="Wilkins M.J."/>
            <person name="Williams K.H."/>
            <person name="Banfield J.F."/>
        </authorList>
    </citation>
    <scope>NUCLEOTIDE SEQUENCE [LARGE SCALE GENOMIC DNA]</scope>
</reference>
<accession>A0A0G0UZA4</accession>
<name>A0A0G0UZA4_9BACT</name>
<feature type="transmembrane region" description="Helical" evidence="2">
    <location>
        <begin position="339"/>
        <end position="363"/>
    </location>
</feature>
<keyword evidence="2" id="KW-1133">Transmembrane helix</keyword>
<dbReference type="AlphaFoldDB" id="A0A0G0UZA4"/>
<keyword evidence="3" id="KW-0132">Cell division</keyword>